<protein>
    <recommendedName>
        <fullName evidence="4">Transcriptional regulatory protein ros</fullName>
    </recommendedName>
</protein>
<evidence type="ECO:0000313" key="2">
    <source>
        <dbReference type="EMBL" id="GJE01009.1"/>
    </source>
</evidence>
<proteinExistence type="inferred from homology"/>
<gene>
    <name evidence="2" type="ORF">GMJLKIPL_2938</name>
</gene>
<reference evidence="2" key="2">
    <citation type="submission" date="2021-08" db="EMBL/GenBank/DDBJ databases">
        <authorList>
            <person name="Tani A."/>
            <person name="Ola A."/>
            <person name="Ogura Y."/>
            <person name="Katsura K."/>
            <person name="Hayashi T."/>
        </authorList>
    </citation>
    <scope>NUCLEOTIDE SEQUENCE</scope>
    <source>
        <strain evidence="2">DSM 17168</strain>
    </source>
</reference>
<dbReference type="EMBL" id="BPQQ01000032">
    <property type="protein sequence ID" value="GJE01009.1"/>
    <property type="molecule type" value="Genomic_DNA"/>
</dbReference>
<dbReference type="Proteomes" id="UP001055153">
    <property type="component" value="Unassembled WGS sequence"/>
</dbReference>
<evidence type="ECO:0000256" key="1">
    <source>
        <dbReference type="ARBA" id="ARBA00007031"/>
    </source>
</evidence>
<keyword evidence="3" id="KW-1185">Reference proteome</keyword>
<organism evidence="2 3">
    <name type="scientific">Methylobacterium isbiliense</name>
    <dbReference type="NCBI Taxonomy" id="315478"/>
    <lineage>
        <taxon>Bacteria</taxon>
        <taxon>Pseudomonadati</taxon>
        <taxon>Pseudomonadota</taxon>
        <taxon>Alphaproteobacteria</taxon>
        <taxon>Hyphomicrobiales</taxon>
        <taxon>Methylobacteriaceae</taxon>
        <taxon>Methylobacterium</taxon>
    </lineage>
</organism>
<accession>A0ABQ4SEM8</accession>
<name>A0ABQ4SEM8_9HYPH</name>
<dbReference type="RefSeq" id="WP_238235825.1">
    <property type="nucleotide sequence ID" value="NZ_BPQQ01000032.1"/>
</dbReference>
<evidence type="ECO:0000313" key="3">
    <source>
        <dbReference type="Proteomes" id="UP001055153"/>
    </source>
</evidence>
<dbReference type="InterPro" id="IPR041920">
    <property type="entry name" value="ROS/MUCR_sf"/>
</dbReference>
<dbReference type="Gene3D" id="1.10.10.1550">
    <property type="entry name" value="ROS/MUCR transcriptional regulator protein"/>
    <property type="match status" value="1"/>
</dbReference>
<dbReference type="InterPro" id="IPR008807">
    <property type="entry name" value="ROS_MUCR"/>
</dbReference>
<sequence length="157" mass="17085">MNPKHPNAGRLVELTADIATAYLSHNHVQSGDIPKVLVEIHGALQGALQLRTASQPTQVKASPAEIRRSITHEVLISFEDGKPYKTLRRHLARLGLTPETYRQKWGLPHDYPMTSADYSKRRSDLARALTLGLPLGEAGAAKLERRPAPGGEAAAGE</sequence>
<comment type="caution">
    <text evidence="2">The sequence shown here is derived from an EMBL/GenBank/DDBJ whole genome shotgun (WGS) entry which is preliminary data.</text>
</comment>
<reference evidence="2" key="1">
    <citation type="journal article" date="2021" name="Front. Microbiol.">
        <title>Comprehensive Comparative Genomics and Phenotyping of Methylobacterium Species.</title>
        <authorList>
            <person name="Alessa O."/>
            <person name="Ogura Y."/>
            <person name="Fujitani Y."/>
            <person name="Takami H."/>
            <person name="Hayashi T."/>
            <person name="Sahin N."/>
            <person name="Tani A."/>
        </authorList>
    </citation>
    <scope>NUCLEOTIDE SEQUENCE</scope>
    <source>
        <strain evidence="2">DSM 17168</strain>
    </source>
</reference>
<comment type="similarity">
    <text evidence="1">Belongs to the ros/MucR family.</text>
</comment>
<dbReference type="Pfam" id="PF05443">
    <property type="entry name" value="ROS_MUCR"/>
    <property type="match status" value="1"/>
</dbReference>
<evidence type="ECO:0008006" key="4">
    <source>
        <dbReference type="Google" id="ProtNLM"/>
    </source>
</evidence>